<dbReference type="Gene3D" id="3.40.50.880">
    <property type="match status" value="1"/>
</dbReference>
<evidence type="ECO:0000256" key="4">
    <source>
        <dbReference type="ARBA" id="ARBA00023295"/>
    </source>
</evidence>
<name>A0AA37SZH2_9ALTE</name>
<dbReference type="Gene3D" id="3.20.20.80">
    <property type="entry name" value="Glycosidases"/>
    <property type="match status" value="1"/>
</dbReference>
<accession>A0AA37SZH2</accession>
<keyword evidence="3" id="KW-0862">Zinc</keyword>
<feature type="signal peptide" evidence="5">
    <location>
        <begin position="1"/>
        <end position="31"/>
    </location>
</feature>
<keyword evidence="4" id="KW-0326">Glycosidase</keyword>
<dbReference type="CDD" id="cd00257">
    <property type="entry name" value="beta-trefoil_FSCN-like"/>
    <property type="match status" value="1"/>
</dbReference>
<dbReference type="SUPFAM" id="SSF51445">
    <property type="entry name" value="(Trans)glycosidases"/>
    <property type="match status" value="1"/>
</dbReference>
<evidence type="ECO:0000313" key="8">
    <source>
        <dbReference type="Proteomes" id="UP001156601"/>
    </source>
</evidence>
<dbReference type="SUPFAM" id="SSF50405">
    <property type="entry name" value="Actin-crosslinking proteins"/>
    <property type="match status" value="1"/>
</dbReference>
<feature type="domain" description="Glycoside hydrolase family 42 N-terminal" evidence="6">
    <location>
        <begin position="683"/>
        <end position="975"/>
    </location>
</feature>
<dbReference type="Proteomes" id="UP001156601">
    <property type="component" value="Unassembled WGS sequence"/>
</dbReference>
<feature type="chain" id="PRO_5041368247" description="Glycoside hydrolase family 42 N-terminal domain-containing protein" evidence="5">
    <location>
        <begin position="32"/>
        <end position="1228"/>
    </location>
</feature>
<dbReference type="GO" id="GO:0046872">
    <property type="term" value="F:metal ion binding"/>
    <property type="evidence" value="ECO:0007669"/>
    <property type="project" value="UniProtKB-KW"/>
</dbReference>
<keyword evidence="2" id="KW-0378">Hydrolase</keyword>
<dbReference type="Pfam" id="PF02449">
    <property type="entry name" value="Glyco_hydro_42"/>
    <property type="match status" value="1"/>
</dbReference>
<dbReference type="CDD" id="cd03143">
    <property type="entry name" value="A4_beta-galactosidase_middle_domain"/>
    <property type="match status" value="1"/>
</dbReference>
<sequence length="1228" mass="137928">MQKLHRGNKVPTRLSVIAACILGTVSQASYAVDAVGLLGKEIKIETRSDRGQYLWFEDGATELRWNGSGDTTSDFKVVAGAQPDTIAMLHIDTGKYLSCVCSGSGQLIANADTIGDFESYTVVDRGDDNFALVAANDKAVYSAFGSSAKFTRAFTWSNDPTSWEAQYTYEPANRPVPDTSAIKGEILGQTIRLKTVSDRGAYLWIEDGFSDSRWDGEENRSSIFEVVEAGTPDLIALRHLPTGKYLRCYCTPDAPSQSGALVLGSDHIEDGNKFLISDHGDVQLSLTAPNGKAVFAALGNGGKIVRAFSWAGDINHKQAQYTYEIVDLTREDKIFDASAPSSIDINTESSIFVSFDVTEERAIHFVLADTSNNVVFSASEQVDDQASKDFKIVLPELYSGNYEWQIFMSAVDDNTPISEVFTQSVMVNGVEFGDLDGDGDIDKKDTKAFNTLLKSGEPLGAEYDFNGDGKVDKNDYKALRALCTYDKCKVSLTLSEELVKARETLSTLIALMEDDGIDVEKEKMTLYTADIFLKWADWDAQHPDILQSHYSESGQIDIEEAAELAAWLPNFEREGARDIMQEAIDRLKKMRRESLVRRPGILVDYSRVDVSNQNLTQDGKPVFLADYTWKPLDPEFTRYYGAMDGHYIAPNFIQEDGSPRAYVYQQAQEQQETTIGAAFLSQNAIPNWIKENYPEIEDGIRIYGKYDIDHPASRQLLRDLFRHFSPLLKGKKFSELGYMLFNEPSYFTEVGTWNTGIVSQYTLDNYETWLSEKHGDISTLNNLWGSTYVSFDDVNETIPMPRALQGTPRWMDWMTFNNHRVTDFFAFMNNEIRKYDPDANSHAKLMPWLFSDAARDHGVDFEAITNLNTITSFDAGMQDGLDFGYKSWVDKYSFDWQTSLLTFDFLRSVKPDNVMYDSENHFILKSNYKNPQLNPDYVRAAYWSGFTSGIDATKTWVWSRNPDGSLFTNRGINSDFVISITQNPKVLHEITETVMDLNSYAEEITAIQHNRQPIRMFYSSVAGINSRDYMPAQRAMHESLYFEGEAIGFVTENILATQDVNWDVVVVHKTPMATLTEFNQLQAYLDQGGTVVIDDESFQTDEYGQAFPASLYASSGQLITANTATDATHQAMTVLTDKNTVSPVRVQEYANDALRTTGEKKLMIKQVSMADGKIVMSIVNTGLDDVDMSLESRADGTRLEFTSMLEYNQKAYMTTLKPFDVKLIEVLP</sequence>
<dbReference type="GO" id="GO:0009341">
    <property type="term" value="C:beta-galactosidase complex"/>
    <property type="evidence" value="ECO:0007669"/>
    <property type="project" value="InterPro"/>
</dbReference>
<dbReference type="InterPro" id="IPR013529">
    <property type="entry name" value="Glyco_hydro_42_N"/>
</dbReference>
<dbReference type="Gene3D" id="1.10.1330.10">
    <property type="entry name" value="Dockerin domain"/>
    <property type="match status" value="1"/>
</dbReference>
<evidence type="ECO:0000259" key="6">
    <source>
        <dbReference type="Pfam" id="PF02449"/>
    </source>
</evidence>
<dbReference type="PANTHER" id="PTHR36447:SF2">
    <property type="entry name" value="BETA-GALACTOSIDASE YESZ"/>
    <property type="match status" value="1"/>
</dbReference>
<dbReference type="InterPro" id="IPR008999">
    <property type="entry name" value="Actin-crosslinking"/>
</dbReference>
<evidence type="ECO:0000256" key="2">
    <source>
        <dbReference type="ARBA" id="ARBA00022801"/>
    </source>
</evidence>
<keyword evidence="5" id="KW-0732">Signal</keyword>
<keyword evidence="8" id="KW-1185">Reference proteome</keyword>
<dbReference type="Gene3D" id="2.80.10.50">
    <property type="match status" value="1"/>
</dbReference>
<dbReference type="RefSeq" id="WP_284218443.1">
    <property type="nucleotide sequence ID" value="NZ_BSOT01000007.1"/>
</dbReference>
<dbReference type="InterPro" id="IPR018247">
    <property type="entry name" value="EF_Hand_1_Ca_BS"/>
</dbReference>
<dbReference type="InterPro" id="IPR029062">
    <property type="entry name" value="Class_I_gatase-like"/>
</dbReference>
<reference evidence="7" key="1">
    <citation type="journal article" date="2014" name="Int. J. Syst. Evol. Microbiol.">
        <title>Complete genome sequence of Corynebacterium casei LMG S-19264T (=DSM 44701T), isolated from a smear-ripened cheese.</title>
        <authorList>
            <consortium name="US DOE Joint Genome Institute (JGI-PGF)"/>
            <person name="Walter F."/>
            <person name="Albersmeier A."/>
            <person name="Kalinowski J."/>
            <person name="Ruckert C."/>
        </authorList>
    </citation>
    <scope>NUCLEOTIDE SEQUENCE</scope>
    <source>
        <strain evidence="7">NBRC 110023</strain>
    </source>
</reference>
<dbReference type="PROSITE" id="PS00018">
    <property type="entry name" value="EF_HAND_1"/>
    <property type="match status" value="1"/>
</dbReference>
<proteinExistence type="predicted"/>
<dbReference type="AlphaFoldDB" id="A0AA37SZH2"/>
<dbReference type="InterPro" id="IPR003476">
    <property type="entry name" value="Glyco_hydro_42"/>
</dbReference>
<organism evidence="7 8">
    <name type="scientific">Agaribacter marinus</name>
    <dbReference type="NCBI Taxonomy" id="1431249"/>
    <lineage>
        <taxon>Bacteria</taxon>
        <taxon>Pseudomonadati</taxon>
        <taxon>Pseudomonadota</taxon>
        <taxon>Gammaproteobacteria</taxon>
        <taxon>Alteromonadales</taxon>
        <taxon>Alteromonadaceae</taxon>
        <taxon>Agaribacter</taxon>
    </lineage>
</organism>
<keyword evidence="1" id="KW-0479">Metal-binding</keyword>
<evidence type="ECO:0000256" key="3">
    <source>
        <dbReference type="ARBA" id="ARBA00022833"/>
    </source>
</evidence>
<gene>
    <name evidence="7" type="ORF">GCM10007852_29900</name>
</gene>
<comment type="caution">
    <text evidence="7">The sequence shown here is derived from an EMBL/GenBank/DDBJ whole genome shotgun (WGS) entry which is preliminary data.</text>
</comment>
<dbReference type="GO" id="GO:0000272">
    <property type="term" value="P:polysaccharide catabolic process"/>
    <property type="evidence" value="ECO:0007669"/>
    <property type="project" value="InterPro"/>
</dbReference>
<evidence type="ECO:0000256" key="5">
    <source>
        <dbReference type="SAM" id="SignalP"/>
    </source>
</evidence>
<evidence type="ECO:0000313" key="7">
    <source>
        <dbReference type="EMBL" id="GLR72082.1"/>
    </source>
</evidence>
<evidence type="ECO:0000256" key="1">
    <source>
        <dbReference type="ARBA" id="ARBA00022723"/>
    </source>
</evidence>
<protein>
    <recommendedName>
        <fullName evidence="6">Glycoside hydrolase family 42 N-terminal domain-containing protein</fullName>
    </recommendedName>
</protein>
<dbReference type="PANTHER" id="PTHR36447">
    <property type="entry name" value="BETA-GALACTOSIDASE GANA"/>
    <property type="match status" value="1"/>
</dbReference>
<dbReference type="GO" id="GO:0004565">
    <property type="term" value="F:beta-galactosidase activity"/>
    <property type="evidence" value="ECO:0007669"/>
    <property type="project" value="InterPro"/>
</dbReference>
<dbReference type="EMBL" id="BSOT01000007">
    <property type="protein sequence ID" value="GLR72082.1"/>
    <property type="molecule type" value="Genomic_DNA"/>
</dbReference>
<dbReference type="InterPro" id="IPR036439">
    <property type="entry name" value="Dockerin_dom_sf"/>
</dbReference>
<dbReference type="InterPro" id="IPR017853">
    <property type="entry name" value="GH"/>
</dbReference>
<reference evidence="7" key="2">
    <citation type="submission" date="2023-01" db="EMBL/GenBank/DDBJ databases">
        <title>Draft genome sequence of Agaribacter marinus strain NBRC 110023.</title>
        <authorList>
            <person name="Sun Q."/>
            <person name="Mori K."/>
        </authorList>
    </citation>
    <scope>NUCLEOTIDE SEQUENCE</scope>
    <source>
        <strain evidence="7">NBRC 110023</strain>
    </source>
</reference>